<dbReference type="RefSeq" id="WP_254568980.1">
    <property type="nucleotide sequence ID" value="NZ_CP098502.1"/>
</dbReference>
<dbReference type="Proteomes" id="UP001056035">
    <property type="component" value="Chromosome"/>
</dbReference>
<accession>A0ABY5DMH8</accession>
<reference evidence="1 2" key="1">
    <citation type="submission" date="2022-06" db="EMBL/GenBank/DDBJ databases">
        <title>Paraconexibacter antarcticus.</title>
        <authorList>
            <person name="Kim C.S."/>
        </authorList>
    </citation>
    <scope>NUCLEOTIDE SEQUENCE [LARGE SCALE GENOMIC DNA]</scope>
    <source>
        <strain evidence="1 2">02-257</strain>
    </source>
</reference>
<gene>
    <name evidence="1" type="ORF">NBH00_12775</name>
</gene>
<protein>
    <submittedName>
        <fullName evidence="1">Uncharacterized protein</fullName>
    </submittedName>
</protein>
<dbReference type="EMBL" id="CP098502">
    <property type="protein sequence ID" value="UTI62242.1"/>
    <property type="molecule type" value="Genomic_DNA"/>
</dbReference>
<organism evidence="1 2">
    <name type="scientific">Paraconexibacter antarcticus</name>
    <dbReference type="NCBI Taxonomy" id="2949664"/>
    <lineage>
        <taxon>Bacteria</taxon>
        <taxon>Bacillati</taxon>
        <taxon>Actinomycetota</taxon>
        <taxon>Thermoleophilia</taxon>
        <taxon>Solirubrobacterales</taxon>
        <taxon>Paraconexibacteraceae</taxon>
        <taxon>Paraconexibacter</taxon>
    </lineage>
</organism>
<evidence type="ECO:0000313" key="1">
    <source>
        <dbReference type="EMBL" id="UTI62242.1"/>
    </source>
</evidence>
<evidence type="ECO:0000313" key="2">
    <source>
        <dbReference type="Proteomes" id="UP001056035"/>
    </source>
</evidence>
<name>A0ABY5DMH8_9ACTN</name>
<sequence>MSVRITITGDVSVGSGLLPGLRPRPAAARPSTRAQHITFIGSITDGAHFAKETFTVLAGDGGPTPTGGFARWNVIPRPQRKGITVLDGYDPLTLEIPILFDAAKGPAGDVEADIQKLEWMGGRGVLFERTGIGQPARGDSPLVVVSTVDAHGVTSALVPAQYQTDGLRWVVTSLAFDTNPIRNAHGDRTRQAVTVTLTEYVATSFSMSADSPAVRAQARKPLADQFTSFPVTSAHNTIRKITIFDAHNPLHSAAVEVLKANRANRKLHLGPSIDQDLIKHLPLGTHIKVPLSVIKAL</sequence>
<proteinExistence type="predicted"/>
<keyword evidence="2" id="KW-1185">Reference proteome</keyword>